<protein>
    <recommendedName>
        <fullName evidence="3">Htaa domain-containing protein</fullName>
    </recommendedName>
</protein>
<proteinExistence type="predicted"/>
<gene>
    <name evidence="4" type="ORF">GCM10011600_24300</name>
</gene>
<dbReference type="InterPro" id="IPR007331">
    <property type="entry name" value="Htaa"/>
</dbReference>
<dbReference type="RefSeq" id="WP_191283780.1">
    <property type="nucleotide sequence ID" value="NZ_BNAI01000005.1"/>
</dbReference>
<accession>A0A8J3M2R1</accession>
<evidence type="ECO:0000256" key="2">
    <source>
        <dbReference type="SAM" id="SignalP"/>
    </source>
</evidence>
<evidence type="ECO:0000313" key="4">
    <source>
        <dbReference type="EMBL" id="GHF22291.1"/>
    </source>
</evidence>
<keyword evidence="1" id="KW-0812">Transmembrane</keyword>
<feature type="signal peptide" evidence="2">
    <location>
        <begin position="1"/>
        <end position="23"/>
    </location>
</feature>
<evidence type="ECO:0000313" key="5">
    <source>
        <dbReference type="Proteomes" id="UP000617531"/>
    </source>
</evidence>
<dbReference type="EMBL" id="BNAI01000005">
    <property type="protein sequence ID" value="GHF22291.1"/>
    <property type="molecule type" value="Genomic_DNA"/>
</dbReference>
<evidence type="ECO:0000259" key="3">
    <source>
        <dbReference type="Pfam" id="PF04213"/>
    </source>
</evidence>
<keyword evidence="2" id="KW-0732">Signal</keyword>
<dbReference type="Pfam" id="PF04213">
    <property type="entry name" value="HtaA"/>
    <property type="match status" value="1"/>
</dbReference>
<organism evidence="4 5">
    <name type="scientific">Pseudolysinimonas yzui</name>
    <dbReference type="NCBI Taxonomy" id="2708254"/>
    <lineage>
        <taxon>Bacteria</taxon>
        <taxon>Bacillati</taxon>
        <taxon>Actinomycetota</taxon>
        <taxon>Actinomycetes</taxon>
        <taxon>Micrococcales</taxon>
        <taxon>Microbacteriaceae</taxon>
        <taxon>Pseudolysinimonas</taxon>
    </lineage>
</organism>
<reference evidence="4" key="2">
    <citation type="submission" date="2020-09" db="EMBL/GenBank/DDBJ databases">
        <authorList>
            <person name="Sun Q."/>
            <person name="Zhou Y."/>
        </authorList>
    </citation>
    <scope>NUCLEOTIDE SEQUENCE</scope>
    <source>
        <strain evidence="4">CGMCC 1.16548</strain>
    </source>
</reference>
<name>A0A8J3M2R1_9MICO</name>
<reference evidence="4" key="1">
    <citation type="journal article" date="2014" name="Int. J. Syst. Evol. Microbiol.">
        <title>Complete genome sequence of Corynebacterium casei LMG S-19264T (=DSM 44701T), isolated from a smear-ripened cheese.</title>
        <authorList>
            <consortium name="US DOE Joint Genome Institute (JGI-PGF)"/>
            <person name="Walter F."/>
            <person name="Albersmeier A."/>
            <person name="Kalinowski J."/>
            <person name="Ruckert C."/>
        </authorList>
    </citation>
    <scope>NUCLEOTIDE SEQUENCE</scope>
    <source>
        <strain evidence="4">CGMCC 1.16548</strain>
    </source>
</reference>
<feature type="chain" id="PRO_5035231809" description="Htaa domain-containing protein" evidence="2">
    <location>
        <begin position="24"/>
        <end position="252"/>
    </location>
</feature>
<comment type="caution">
    <text evidence="4">The sequence shown here is derived from an EMBL/GenBank/DDBJ whole genome shotgun (WGS) entry which is preliminary data.</text>
</comment>
<keyword evidence="5" id="KW-1185">Reference proteome</keyword>
<feature type="transmembrane region" description="Helical" evidence="1">
    <location>
        <begin position="225"/>
        <end position="246"/>
    </location>
</feature>
<keyword evidence="1" id="KW-1133">Transmembrane helix</keyword>
<sequence length="252" mass="25738">MRRTFAALAVGLLTALPAGAASAAPTQAPGCDVVTAELTWGFKESFRAYIDGSIANGEWTVADGATYDTPDFGFPAESGRVDPRQPNGSIAFAGSVRFTGHGGILDTTVARPVVVIHPDGTGVLLLDVSGPTMEGDQVSVVEAEFLDIDLTGQNLTPVDGVIRIDAAPTTLTSDGAVAFPNYEAGTAFDPITVVADVGDCDLTGQPIGTDTTGDTDTAGEAGMPWLLPAIGVAAVAVGALVVALIVTRRRRP</sequence>
<dbReference type="Proteomes" id="UP000617531">
    <property type="component" value="Unassembled WGS sequence"/>
</dbReference>
<dbReference type="AlphaFoldDB" id="A0A8J3M2R1"/>
<evidence type="ECO:0000256" key="1">
    <source>
        <dbReference type="SAM" id="Phobius"/>
    </source>
</evidence>
<feature type="domain" description="Htaa" evidence="3">
    <location>
        <begin position="36"/>
        <end position="193"/>
    </location>
</feature>
<keyword evidence="1" id="KW-0472">Membrane</keyword>